<proteinExistence type="predicted"/>
<sequence>MIRDWSGTDREAVTSPLRGEVARNARVGVMLRAHSAAVFARGGITPPRTFGPTLPLKGRVS</sequence>
<accession>A0A329Y8V0</accession>
<evidence type="ECO:0000313" key="2">
    <source>
        <dbReference type="Proteomes" id="UP000251205"/>
    </source>
</evidence>
<organism evidence="1 2">
    <name type="scientific">Rhizobium tropici</name>
    <dbReference type="NCBI Taxonomy" id="398"/>
    <lineage>
        <taxon>Bacteria</taxon>
        <taxon>Pseudomonadati</taxon>
        <taxon>Pseudomonadota</taxon>
        <taxon>Alphaproteobacteria</taxon>
        <taxon>Hyphomicrobiales</taxon>
        <taxon>Rhizobiaceae</taxon>
        <taxon>Rhizobium/Agrobacterium group</taxon>
        <taxon>Rhizobium</taxon>
    </lineage>
</organism>
<gene>
    <name evidence="1" type="ORF">DQ393_18600</name>
</gene>
<evidence type="ECO:0000313" key="1">
    <source>
        <dbReference type="EMBL" id="RAX39873.1"/>
    </source>
</evidence>
<dbReference type="EMBL" id="QMKK01000044">
    <property type="protein sequence ID" value="RAX39873.1"/>
    <property type="molecule type" value="Genomic_DNA"/>
</dbReference>
<dbReference type="AlphaFoldDB" id="A0A329Y8V0"/>
<reference evidence="1 2" key="1">
    <citation type="submission" date="2018-06" db="EMBL/GenBank/DDBJ databases">
        <title>Whole Genome Sequence of an efficient microsymbiont, Rhizobium tropici.</title>
        <authorList>
            <person name="Srinivasan R."/>
            <person name="Singh H.V."/>
            <person name="Srivastava R."/>
            <person name="Kumari B."/>
            <person name="Radhakrishna A."/>
        </authorList>
    </citation>
    <scope>NUCLEOTIDE SEQUENCE [LARGE SCALE GENOMIC DNA]</scope>
    <source>
        <strain evidence="1 2">IGFRI Rhizo-19</strain>
    </source>
</reference>
<comment type="caution">
    <text evidence="1">The sequence shown here is derived from an EMBL/GenBank/DDBJ whole genome shotgun (WGS) entry which is preliminary data.</text>
</comment>
<name>A0A329Y8V0_RHITR</name>
<protein>
    <submittedName>
        <fullName evidence="1">Uncharacterized protein</fullName>
    </submittedName>
</protein>
<dbReference type="Proteomes" id="UP000251205">
    <property type="component" value="Unassembled WGS sequence"/>
</dbReference>